<keyword evidence="4" id="KW-0813">Transport</keyword>
<organism evidence="9 10">
    <name type="scientific">Pediococcus stilesii</name>
    <dbReference type="NCBI Taxonomy" id="331679"/>
    <lineage>
        <taxon>Bacteria</taxon>
        <taxon>Bacillati</taxon>
        <taxon>Bacillota</taxon>
        <taxon>Bacilli</taxon>
        <taxon>Lactobacillales</taxon>
        <taxon>Lactobacillaceae</taxon>
        <taxon>Pediococcus</taxon>
    </lineage>
</organism>
<dbReference type="Gene3D" id="3.40.50.360">
    <property type="match status" value="1"/>
</dbReference>
<reference evidence="9 10" key="1">
    <citation type="journal article" date="2015" name="Genome Announc.">
        <title>Expanding the biotechnology potential of lactobacilli through comparative genomics of 213 strains and associated genera.</title>
        <authorList>
            <person name="Sun Z."/>
            <person name="Harris H.M."/>
            <person name="McCann A."/>
            <person name="Guo C."/>
            <person name="Argimon S."/>
            <person name="Zhang W."/>
            <person name="Yang X."/>
            <person name="Jeffery I.B."/>
            <person name="Cooney J.C."/>
            <person name="Kagawa T.F."/>
            <person name="Liu W."/>
            <person name="Song Y."/>
            <person name="Salvetti E."/>
            <person name="Wrobel A."/>
            <person name="Rasinkangas P."/>
            <person name="Parkhill J."/>
            <person name="Rea M.C."/>
            <person name="O'Sullivan O."/>
            <person name="Ritari J."/>
            <person name="Douillard F.P."/>
            <person name="Paul Ross R."/>
            <person name="Yang R."/>
            <person name="Briner A.E."/>
            <person name="Felis G.E."/>
            <person name="de Vos W.M."/>
            <person name="Barrangou R."/>
            <person name="Klaenhammer T.R."/>
            <person name="Caufield P.W."/>
            <person name="Cui Y."/>
            <person name="Zhang H."/>
            <person name="O'Toole P.W."/>
        </authorList>
    </citation>
    <scope>NUCLEOTIDE SEQUENCE [LARGE SCALE GENOMIC DNA]</scope>
    <source>
        <strain evidence="9 10">DSM 18001</strain>
    </source>
</reference>
<dbReference type="Proteomes" id="UP000051859">
    <property type="component" value="Unassembled WGS sequence"/>
</dbReference>
<dbReference type="EMBL" id="JQBX01000019">
    <property type="protein sequence ID" value="KRN93259.1"/>
    <property type="molecule type" value="Genomic_DNA"/>
</dbReference>
<keyword evidence="7" id="KW-0249">Electron transport</keyword>
<proteinExistence type="inferred from homology"/>
<comment type="caution">
    <text evidence="9">The sequence shown here is derived from an EMBL/GenBank/DDBJ whole genome shotgun (WGS) entry which is preliminary data.</text>
</comment>
<evidence type="ECO:0000256" key="5">
    <source>
        <dbReference type="ARBA" id="ARBA00022630"/>
    </source>
</evidence>
<evidence type="ECO:0000256" key="3">
    <source>
        <dbReference type="ARBA" id="ARBA00005267"/>
    </source>
</evidence>
<sequence>MLRINLKEGYSNMPTAKVVFATITGNNEDCADIITEALEDLGVEVDETEISQTDASELKDYDINVIVPYTYDEGALPEEGMDFFDDLADLDLSGKIFGVAGSGDTFYEEYYCLAVDKFSAAMAGTNATKGAEDLKINLAPESQEDLDNLDNFASDLVNSFNSK</sequence>
<evidence type="ECO:0000256" key="2">
    <source>
        <dbReference type="ARBA" id="ARBA00003297"/>
    </source>
</evidence>
<dbReference type="PANTHER" id="PTHR42809">
    <property type="entry name" value="FLAVODOXIN 2"/>
    <property type="match status" value="1"/>
</dbReference>
<keyword evidence="10" id="KW-1185">Reference proteome</keyword>
<dbReference type="GO" id="GO:0016651">
    <property type="term" value="F:oxidoreductase activity, acting on NAD(P)H"/>
    <property type="evidence" value="ECO:0007669"/>
    <property type="project" value="UniProtKB-ARBA"/>
</dbReference>
<comment type="similarity">
    <text evidence="3">Belongs to the flavodoxin family.</text>
</comment>
<dbReference type="PROSITE" id="PS50902">
    <property type="entry name" value="FLAVODOXIN_LIKE"/>
    <property type="match status" value="1"/>
</dbReference>
<gene>
    <name evidence="9" type="ORF">IV81_GL000677</name>
</gene>
<evidence type="ECO:0000256" key="4">
    <source>
        <dbReference type="ARBA" id="ARBA00022448"/>
    </source>
</evidence>
<protein>
    <submittedName>
        <fullName evidence="9">Flavodoxin</fullName>
    </submittedName>
</protein>
<evidence type="ECO:0000313" key="10">
    <source>
        <dbReference type="Proteomes" id="UP000051859"/>
    </source>
</evidence>
<evidence type="ECO:0000256" key="6">
    <source>
        <dbReference type="ARBA" id="ARBA00022643"/>
    </source>
</evidence>
<keyword evidence="5" id="KW-0285">Flavoprotein</keyword>
<dbReference type="AlphaFoldDB" id="A0A0R2KUT0"/>
<dbReference type="NCBIfam" id="NF005587">
    <property type="entry name" value="PRK07308.1"/>
    <property type="match status" value="1"/>
</dbReference>
<dbReference type="InterPro" id="IPR029039">
    <property type="entry name" value="Flavoprotein-like_sf"/>
</dbReference>
<evidence type="ECO:0000256" key="7">
    <source>
        <dbReference type="ARBA" id="ARBA00022982"/>
    </source>
</evidence>
<evidence type="ECO:0000256" key="1">
    <source>
        <dbReference type="ARBA" id="ARBA00001917"/>
    </source>
</evidence>
<dbReference type="InterPro" id="IPR008254">
    <property type="entry name" value="Flavodoxin/NO_synth"/>
</dbReference>
<keyword evidence="6" id="KW-0288">FMN</keyword>
<name>A0A0R2KUT0_9LACO</name>
<dbReference type="Pfam" id="PF00258">
    <property type="entry name" value="Flavodoxin_1"/>
    <property type="match status" value="1"/>
</dbReference>
<evidence type="ECO:0000313" key="9">
    <source>
        <dbReference type="EMBL" id="KRN93259.1"/>
    </source>
</evidence>
<comment type="function">
    <text evidence="2">Low-potential electron donor to a number of redox enzymes.</text>
</comment>
<evidence type="ECO:0000259" key="8">
    <source>
        <dbReference type="PROSITE" id="PS50902"/>
    </source>
</evidence>
<dbReference type="PATRIC" id="fig|331679.3.peg.684"/>
<dbReference type="InterPro" id="IPR050619">
    <property type="entry name" value="Flavodoxin"/>
</dbReference>
<feature type="domain" description="Flavodoxin-like" evidence="8">
    <location>
        <begin position="16"/>
        <end position="157"/>
    </location>
</feature>
<dbReference type="SUPFAM" id="SSF52218">
    <property type="entry name" value="Flavoproteins"/>
    <property type="match status" value="1"/>
</dbReference>
<comment type="cofactor">
    <cofactor evidence="1">
        <name>FMN</name>
        <dbReference type="ChEBI" id="CHEBI:58210"/>
    </cofactor>
</comment>
<dbReference type="PANTHER" id="PTHR42809:SF1">
    <property type="entry name" value="FLAVODOXIN 1"/>
    <property type="match status" value="1"/>
</dbReference>
<accession>A0A0R2KUT0</accession>
<dbReference type="GO" id="GO:0010181">
    <property type="term" value="F:FMN binding"/>
    <property type="evidence" value="ECO:0007669"/>
    <property type="project" value="InterPro"/>
</dbReference>
<dbReference type="STRING" id="331679.IV81_GL000677"/>